<dbReference type="Proteomes" id="UP000692954">
    <property type="component" value="Unassembled WGS sequence"/>
</dbReference>
<protein>
    <submittedName>
        <fullName evidence="2">Uncharacterized protein</fullName>
    </submittedName>
</protein>
<sequence length="463" mass="55402">MKIDDTIKIQYIDLETKQDQPISKNTLTHQKKQQSSFLQVEETEMDYNEEQFEIFMAQKKQQEQLEKEKKRKKLKAREEKLRKLDEEQQQQKLLQQKQQQEILKQQQQLIELQNQQLMNKQKYKMATKQNNQQGLENKSNKGDNLDHLQKQQSEIQILNQQIDTEFSFQQILSKVEKEERKGQKQLRNNSKHIKNADLNFFQLTEKQQQNKISLQSQDLFEAIKQEIKDCDQNNYTSHLCQLCQSDVVYEINDDNWYIIGIAYGLKRQFQNLLNTVQYHFKNSKIYTSFNKEQQVCLTLGDYFEIENLEEILNYYNNHTIPKNSQFLRIPQKIRANFAQMKVDLNQHQFMNFSLNAEIKNQERYNGFTVSEQQIKISTNFDYTQSGSILYPDQSLPYKLNVQSNGIENMQLDLNPQIYEKVLKNYLAKYYLQQIQVTYRDNLNTNFVVIDNDEALEIEITIQK</sequence>
<feature type="coiled-coil region" evidence="1">
    <location>
        <begin position="55"/>
        <end position="115"/>
    </location>
</feature>
<evidence type="ECO:0000256" key="1">
    <source>
        <dbReference type="SAM" id="Coils"/>
    </source>
</evidence>
<reference evidence="2" key="1">
    <citation type="submission" date="2021-01" db="EMBL/GenBank/DDBJ databases">
        <authorList>
            <consortium name="Genoscope - CEA"/>
            <person name="William W."/>
        </authorList>
    </citation>
    <scope>NUCLEOTIDE SEQUENCE</scope>
</reference>
<accession>A0A8S1MKF9</accession>
<organism evidence="2 3">
    <name type="scientific">Paramecium sonneborni</name>
    <dbReference type="NCBI Taxonomy" id="65129"/>
    <lineage>
        <taxon>Eukaryota</taxon>
        <taxon>Sar</taxon>
        <taxon>Alveolata</taxon>
        <taxon>Ciliophora</taxon>
        <taxon>Intramacronucleata</taxon>
        <taxon>Oligohymenophorea</taxon>
        <taxon>Peniculida</taxon>
        <taxon>Parameciidae</taxon>
        <taxon>Paramecium</taxon>
    </lineage>
</organism>
<keyword evidence="3" id="KW-1185">Reference proteome</keyword>
<dbReference type="EMBL" id="CAJJDN010000041">
    <property type="protein sequence ID" value="CAD8081287.1"/>
    <property type="molecule type" value="Genomic_DNA"/>
</dbReference>
<dbReference type="AlphaFoldDB" id="A0A8S1MKF9"/>
<comment type="caution">
    <text evidence="2">The sequence shown here is derived from an EMBL/GenBank/DDBJ whole genome shotgun (WGS) entry which is preliminary data.</text>
</comment>
<evidence type="ECO:0000313" key="3">
    <source>
        <dbReference type="Proteomes" id="UP000692954"/>
    </source>
</evidence>
<keyword evidence="1" id="KW-0175">Coiled coil</keyword>
<gene>
    <name evidence="2" type="ORF">PSON_ATCC_30995.1.T0410327</name>
</gene>
<dbReference type="OrthoDB" id="310950at2759"/>
<name>A0A8S1MKF9_9CILI</name>
<evidence type="ECO:0000313" key="2">
    <source>
        <dbReference type="EMBL" id="CAD8081287.1"/>
    </source>
</evidence>
<proteinExistence type="predicted"/>